<dbReference type="InterPro" id="IPR003029">
    <property type="entry name" value="S1_domain"/>
</dbReference>
<keyword evidence="5" id="KW-0963">Cytoplasm</keyword>
<dbReference type="PROSITE" id="PS50126">
    <property type="entry name" value="S1"/>
    <property type="match status" value="1"/>
</dbReference>
<dbReference type="InterPro" id="IPR036345">
    <property type="entry name" value="ExoRNase_PH_dom2_sf"/>
</dbReference>
<reference evidence="8 9" key="1">
    <citation type="journal article" date="2016" name="Nat. Commun.">
        <title>Thousands of microbial genomes shed light on interconnected biogeochemical processes in an aquifer system.</title>
        <authorList>
            <person name="Anantharaman K."/>
            <person name="Brown C.T."/>
            <person name="Hug L.A."/>
            <person name="Sharon I."/>
            <person name="Castelle C.J."/>
            <person name="Probst A.J."/>
            <person name="Thomas B.C."/>
            <person name="Singh A."/>
            <person name="Wilkins M.J."/>
            <person name="Karaoz U."/>
            <person name="Brodie E.L."/>
            <person name="Williams K.H."/>
            <person name="Hubbard S.S."/>
            <person name="Banfield J.F."/>
        </authorList>
    </citation>
    <scope>NUCLEOTIDE SEQUENCE [LARGE SCALE GENOMIC DNA]</scope>
</reference>
<dbReference type="GO" id="GO:0004654">
    <property type="term" value="F:polyribonucleotide nucleotidyltransferase activity"/>
    <property type="evidence" value="ECO:0007669"/>
    <property type="project" value="UniProtKB-UniRule"/>
</dbReference>
<proteinExistence type="inferred from homology"/>
<dbReference type="PANTHER" id="PTHR11252:SF0">
    <property type="entry name" value="POLYRIBONUCLEOTIDE NUCLEOTIDYLTRANSFERASE 1, MITOCHONDRIAL"/>
    <property type="match status" value="1"/>
</dbReference>
<dbReference type="NCBIfam" id="TIGR03591">
    <property type="entry name" value="polynuc_phos"/>
    <property type="match status" value="1"/>
</dbReference>
<keyword evidence="2 5" id="KW-0808">Transferase</keyword>
<evidence type="ECO:0000256" key="1">
    <source>
        <dbReference type="ARBA" id="ARBA00007404"/>
    </source>
</evidence>
<dbReference type="InterPro" id="IPR012162">
    <property type="entry name" value="PNPase"/>
</dbReference>
<dbReference type="STRING" id="1798705.A2563_04780"/>
<dbReference type="Pfam" id="PF03725">
    <property type="entry name" value="RNase_PH_C"/>
    <property type="match status" value="1"/>
</dbReference>
<dbReference type="HAMAP" id="MF_01595">
    <property type="entry name" value="PNPase"/>
    <property type="match status" value="1"/>
</dbReference>
<evidence type="ECO:0000256" key="4">
    <source>
        <dbReference type="ARBA" id="ARBA00022884"/>
    </source>
</evidence>
<dbReference type="AlphaFoldDB" id="A0A1F6PA67"/>
<dbReference type="CDD" id="cd11363">
    <property type="entry name" value="RNase_PH_PNPase_1"/>
    <property type="match status" value="1"/>
</dbReference>
<comment type="subcellular location">
    <subcellularLocation>
        <location evidence="5">Cytoplasm</location>
    </subcellularLocation>
</comment>
<dbReference type="Proteomes" id="UP000176634">
    <property type="component" value="Unassembled WGS sequence"/>
</dbReference>
<dbReference type="InterPro" id="IPR001247">
    <property type="entry name" value="ExoRNase_PH_dom1"/>
</dbReference>
<evidence type="ECO:0000313" key="8">
    <source>
        <dbReference type="EMBL" id="OGH93062.1"/>
    </source>
</evidence>
<dbReference type="FunFam" id="3.30.1370.10:FF:000001">
    <property type="entry name" value="Polyribonucleotide nucleotidyltransferase"/>
    <property type="match status" value="1"/>
</dbReference>
<comment type="function">
    <text evidence="5">Involved in mRNA degradation. Catalyzes the phosphorolysis of single-stranded polyribonucleotides processively in the 3'- to 5'-direction.</text>
</comment>
<dbReference type="GO" id="GO:0006402">
    <property type="term" value="P:mRNA catabolic process"/>
    <property type="evidence" value="ECO:0007669"/>
    <property type="project" value="UniProtKB-UniRule"/>
</dbReference>
<dbReference type="EMBL" id="MFRA01000003">
    <property type="protein sequence ID" value="OGH93062.1"/>
    <property type="molecule type" value="Genomic_DNA"/>
</dbReference>
<evidence type="ECO:0000256" key="5">
    <source>
        <dbReference type="HAMAP-Rule" id="MF_01595"/>
    </source>
</evidence>
<dbReference type="Gene3D" id="2.40.50.140">
    <property type="entry name" value="Nucleic acid-binding proteins"/>
    <property type="match status" value="1"/>
</dbReference>
<keyword evidence="4 5" id="KW-0694">RNA-binding</keyword>
<dbReference type="SUPFAM" id="SSF50249">
    <property type="entry name" value="Nucleic acid-binding proteins"/>
    <property type="match status" value="1"/>
</dbReference>
<dbReference type="SUPFAM" id="SSF54211">
    <property type="entry name" value="Ribosomal protein S5 domain 2-like"/>
    <property type="match status" value="2"/>
</dbReference>
<dbReference type="SMART" id="SM00316">
    <property type="entry name" value="S1"/>
    <property type="match status" value="1"/>
</dbReference>
<dbReference type="SMART" id="SM00322">
    <property type="entry name" value="KH"/>
    <property type="match status" value="1"/>
</dbReference>
<dbReference type="InterPro" id="IPR020568">
    <property type="entry name" value="Ribosomal_Su5_D2-typ_SF"/>
</dbReference>
<dbReference type="InterPro" id="IPR012340">
    <property type="entry name" value="NA-bd_OB-fold"/>
</dbReference>
<name>A0A1F6PA67_9BACT</name>
<dbReference type="Gene3D" id="3.30.230.70">
    <property type="entry name" value="GHMP Kinase, N-terminal domain"/>
    <property type="match status" value="2"/>
</dbReference>
<dbReference type="GO" id="GO:0000287">
    <property type="term" value="F:magnesium ion binding"/>
    <property type="evidence" value="ECO:0007669"/>
    <property type="project" value="UniProtKB-UniRule"/>
</dbReference>
<dbReference type="FunFam" id="2.40.50.140:FF:000189">
    <property type="entry name" value="Polyribonucleotide nucleotidyltransferase, putative"/>
    <property type="match status" value="1"/>
</dbReference>
<feature type="domain" description="S1 motif" evidence="7">
    <location>
        <begin position="632"/>
        <end position="700"/>
    </location>
</feature>
<protein>
    <recommendedName>
        <fullName evidence="5">Polyribonucleotide nucleotidyltransferase</fullName>
        <ecNumber evidence="5">2.7.7.8</ecNumber>
    </recommendedName>
    <alternativeName>
        <fullName evidence="5">Polynucleotide phosphorylase</fullName>
        <shortName evidence="5">PNPase</shortName>
    </alternativeName>
</protein>
<dbReference type="InterPro" id="IPR027408">
    <property type="entry name" value="PNPase/RNase_PH_dom_sf"/>
</dbReference>
<keyword evidence="3 5" id="KW-0548">Nucleotidyltransferase</keyword>
<dbReference type="PROSITE" id="PS50084">
    <property type="entry name" value="KH_TYPE_1"/>
    <property type="match status" value="1"/>
</dbReference>
<comment type="catalytic activity">
    <reaction evidence="5">
        <text>RNA(n+1) + phosphate = RNA(n) + a ribonucleoside 5'-diphosphate</text>
        <dbReference type="Rhea" id="RHEA:22096"/>
        <dbReference type="Rhea" id="RHEA-COMP:14527"/>
        <dbReference type="Rhea" id="RHEA-COMP:17342"/>
        <dbReference type="ChEBI" id="CHEBI:43474"/>
        <dbReference type="ChEBI" id="CHEBI:57930"/>
        <dbReference type="ChEBI" id="CHEBI:140395"/>
        <dbReference type="EC" id="2.7.7.8"/>
    </reaction>
</comment>
<comment type="similarity">
    <text evidence="1 5">Belongs to the polyribonucleotide nucleotidyltransferase family.</text>
</comment>
<organism evidence="8 9">
    <name type="scientific">Candidatus Magasanikbacteria bacterium RIFOXYD1_FULL_40_23</name>
    <dbReference type="NCBI Taxonomy" id="1798705"/>
    <lineage>
        <taxon>Bacteria</taxon>
        <taxon>Candidatus Magasanikiibacteriota</taxon>
    </lineage>
</organism>
<gene>
    <name evidence="5" type="primary">pnp</name>
    <name evidence="8" type="ORF">A2563_04780</name>
</gene>
<dbReference type="FunFam" id="3.30.230.70:FF:000001">
    <property type="entry name" value="Polyribonucleotide nucleotidyltransferase"/>
    <property type="match status" value="1"/>
</dbReference>
<dbReference type="CDD" id="cd11364">
    <property type="entry name" value="RNase_PH_PNPase_2"/>
    <property type="match status" value="1"/>
</dbReference>
<dbReference type="Pfam" id="PF00013">
    <property type="entry name" value="KH_1"/>
    <property type="match status" value="1"/>
</dbReference>
<evidence type="ECO:0000256" key="3">
    <source>
        <dbReference type="ARBA" id="ARBA00022695"/>
    </source>
</evidence>
<comment type="cofactor">
    <cofactor evidence="5">
        <name>Mg(2+)</name>
        <dbReference type="ChEBI" id="CHEBI:18420"/>
    </cofactor>
</comment>
<evidence type="ECO:0000313" key="9">
    <source>
        <dbReference type="Proteomes" id="UP000176634"/>
    </source>
</evidence>
<feature type="binding site" evidence="5">
    <location>
        <position position="496"/>
    </location>
    <ligand>
        <name>Mg(2+)</name>
        <dbReference type="ChEBI" id="CHEBI:18420"/>
    </ligand>
</feature>
<dbReference type="SUPFAM" id="SSF54791">
    <property type="entry name" value="Eukaryotic type KH-domain (KH-domain type I)"/>
    <property type="match status" value="1"/>
</dbReference>
<feature type="compositionally biased region" description="Gly residues" evidence="6">
    <location>
        <begin position="721"/>
        <end position="738"/>
    </location>
</feature>
<keyword evidence="5" id="KW-0479">Metal-binding</keyword>
<dbReference type="PIRSF" id="PIRSF005499">
    <property type="entry name" value="PNPase"/>
    <property type="match status" value="1"/>
</dbReference>
<dbReference type="SUPFAM" id="SSF55666">
    <property type="entry name" value="Ribonuclease PH domain 2-like"/>
    <property type="match status" value="2"/>
</dbReference>
<sequence>MAVKNWSMEWGGRTLSVETGKLALQANASCVVTYGETVFLATATISKNTRDGIDFLPLMVNFEEKLYAAGKIKGSRFIKREGRPSDDAILSGRLVDRAIRPLFNESLRNDVQVILTALSFDGEVDSQIPAMVAASVALSISSIPWKGPIGGVRVGSVDGNWKINPTIAERQTSTVDIVVAGTPEKVIMVEAACKETSEKDVIEAMQFGANQMAPLIDFINKIQSEVGLPKMTSADTESETEIALKKAEKDADELVASHVEDWIFNSPKVDRRERVELVNKFSDAIKQMLVEKETSETVMKIVLGRVKIYVEKYITEQILKNNQRLDGRGITDVRALSAEVGLLPRTHGTGMFMRGDTQVLSVVTLGAPGDVQTVDTMEEDGTKRYMHHYSDTPATYGETGPLRGPGNRAIGHGALAERALEPMLPPESEFPYAMRVVSEVLGSNGSSSMASVCGSTLALMDAGVPIKKPVAGIAMGLASDKSGNWKVITDLQDVEDGPGGMDFKIAGTADGVTAIQMDTKTEGLNWEIVKQTFSQSKEARVKILGFMNNILSAPRAEMSKYAPRIVTININPDKIRDVIGPGGKMINKIIAETGVSIDIEDDGRVFVTSSDSVGMEKAVQWVKELTHEVTAGEVYDGTVVRLEDFGAFVQVLPGQDGLVHVSEIAWTRTNSPSDVLHIGDVVKVVVKEIDSMGRINLSMKQLLPKPEGYVDQPRFERPPRTGGGSGGSRGGHGGGRGR</sequence>
<dbReference type="GO" id="GO:0003723">
    <property type="term" value="F:RNA binding"/>
    <property type="evidence" value="ECO:0007669"/>
    <property type="project" value="UniProtKB-UniRule"/>
</dbReference>
<dbReference type="Pfam" id="PF00575">
    <property type="entry name" value="S1"/>
    <property type="match status" value="1"/>
</dbReference>
<dbReference type="GO" id="GO:0005829">
    <property type="term" value="C:cytosol"/>
    <property type="evidence" value="ECO:0007669"/>
    <property type="project" value="TreeGrafter"/>
</dbReference>
<dbReference type="GO" id="GO:0000175">
    <property type="term" value="F:3'-5'-RNA exonuclease activity"/>
    <property type="evidence" value="ECO:0007669"/>
    <property type="project" value="TreeGrafter"/>
</dbReference>
<dbReference type="InterPro" id="IPR004087">
    <property type="entry name" value="KH_dom"/>
</dbReference>
<dbReference type="InterPro" id="IPR015847">
    <property type="entry name" value="ExoRNase_PH_dom2"/>
</dbReference>
<comment type="caution">
    <text evidence="8">The sequence shown here is derived from an EMBL/GenBank/DDBJ whole genome shotgun (WGS) entry which is preliminary data.</text>
</comment>
<dbReference type="PANTHER" id="PTHR11252">
    <property type="entry name" value="POLYRIBONUCLEOTIDE NUCLEOTIDYLTRANSFERASE"/>
    <property type="match status" value="1"/>
</dbReference>
<feature type="region of interest" description="Disordered" evidence="6">
    <location>
        <begin position="707"/>
        <end position="738"/>
    </location>
</feature>
<dbReference type="NCBIfam" id="NF008805">
    <property type="entry name" value="PRK11824.1"/>
    <property type="match status" value="1"/>
</dbReference>
<feature type="binding site" evidence="5">
    <location>
        <position position="502"/>
    </location>
    <ligand>
        <name>Mg(2+)</name>
        <dbReference type="ChEBI" id="CHEBI:18420"/>
    </ligand>
</feature>
<dbReference type="EC" id="2.7.7.8" evidence="5"/>
<keyword evidence="5" id="KW-0460">Magnesium</keyword>
<evidence type="ECO:0000256" key="2">
    <source>
        <dbReference type="ARBA" id="ARBA00022679"/>
    </source>
</evidence>
<dbReference type="Pfam" id="PF01138">
    <property type="entry name" value="RNase_PH"/>
    <property type="match status" value="2"/>
</dbReference>
<dbReference type="Gene3D" id="3.30.1370.10">
    <property type="entry name" value="K Homology domain, type 1"/>
    <property type="match status" value="1"/>
</dbReference>
<dbReference type="InterPro" id="IPR036612">
    <property type="entry name" value="KH_dom_type_1_sf"/>
</dbReference>
<dbReference type="CDD" id="cd02393">
    <property type="entry name" value="KH-I_PNPase"/>
    <property type="match status" value="1"/>
</dbReference>
<dbReference type="InterPro" id="IPR004088">
    <property type="entry name" value="KH_dom_type_1"/>
</dbReference>
<accession>A0A1F6PA67</accession>
<dbReference type="CDD" id="cd04472">
    <property type="entry name" value="S1_PNPase"/>
    <property type="match status" value="1"/>
</dbReference>
<evidence type="ECO:0000256" key="6">
    <source>
        <dbReference type="SAM" id="MobiDB-lite"/>
    </source>
</evidence>
<evidence type="ECO:0000259" key="7">
    <source>
        <dbReference type="PROSITE" id="PS50126"/>
    </source>
</evidence>